<dbReference type="EMBL" id="DSPJ01000045">
    <property type="protein sequence ID" value="HEX61830.1"/>
    <property type="molecule type" value="Genomic_DNA"/>
</dbReference>
<accession>A0A831Z0V7</accession>
<sequence>MIFRRIRKIWTKLVRRGRTVFSLAKIHLGSRRTWHRFYLKAIVYLYILFILAAPFARIGIVHAPILPPRVEAKVDERIGKLESFLKEYDSPMVPQAAKFIAVADQYGLDWRLLPAIAGTESTFGRKIPYRSYNPFGWANGKARFASWDQAIETVGKTLYEKYYKFGTRPLTIEQVGKIYAVSPHWPKSVRHWISKLDAHQLGLAK</sequence>
<evidence type="ECO:0000256" key="1">
    <source>
        <dbReference type="SAM" id="Phobius"/>
    </source>
</evidence>
<proteinExistence type="predicted"/>
<reference evidence="2" key="1">
    <citation type="journal article" date="2020" name="mSystems">
        <title>Genome- and Community-Level Interaction Insights into Carbon Utilization and Element Cycling Functions of Hydrothermarchaeota in Hydrothermal Sediment.</title>
        <authorList>
            <person name="Zhou Z."/>
            <person name="Liu Y."/>
            <person name="Xu W."/>
            <person name="Pan J."/>
            <person name="Luo Z.H."/>
            <person name="Li M."/>
        </authorList>
    </citation>
    <scope>NUCLEOTIDE SEQUENCE [LARGE SCALE GENOMIC DNA]</scope>
    <source>
        <strain evidence="2">SpSt-361</strain>
    </source>
</reference>
<dbReference type="AlphaFoldDB" id="A0A831Z0V7"/>
<evidence type="ECO:0008006" key="3">
    <source>
        <dbReference type="Google" id="ProtNLM"/>
    </source>
</evidence>
<organism evidence="2">
    <name type="scientific">candidate division WWE3 bacterium</name>
    <dbReference type="NCBI Taxonomy" id="2053526"/>
    <lineage>
        <taxon>Bacteria</taxon>
        <taxon>Katanobacteria</taxon>
    </lineage>
</organism>
<protein>
    <recommendedName>
        <fullName evidence="3">Mannosyl-glycoprotein endo-beta-N-acetylglucosamidase-like domain-containing protein</fullName>
    </recommendedName>
</protein>
<comment type="caution">
    <text evidence="2">The sequence shown here is derived from an EMBL/GenBank/DDBJ whole genome shotgun (WGS) entry which is preliminary data.</text>
</comment>
<name>A0A831Z0V7_UNCKA</name>
<keyword evidence="1" id="KW-1133">Transmembrane helix</keyword>
<dbReference type="InterPro" id="IPR023346">
    <property type="entry name" value="Lysozyme-like_dom_sf"/>
</dbReference>
<dbReference type="SUPFAM" id="SSF53955">
    <property type="entry name" value="Lysozyme-like"/>
    <property type="match status" value="1"/>
</dbReference>
<evidence type="ECO:0000313" key="2">
    <source>
        <dbReference type="EMBL" id="HEX61830.1"/>
    </source>
</evidence>
<keyword evidence="1" id="KW-0812">Transmembrane</keyword>
<gene>
    <name evidence="2" type="ORF">ENR01_01585</name>
</gene>
<keyword evidence="1" id="KW-0472">Membrane</keyword>
<feature type="transmembrane region" description="Helical" evidence="1">
    <location>
        <begin position="37"/>
        <end position="56"/>
    </location>
</feature>